<dbReference type="GO" id="GO:0005524">
    <property type="term" value="F:ATP binding"/>
    <property type="evidence" value="ECO:0007669"/>
    <property type="project" value="InterPro"/>
</dbReference>
<evidence type="ECO:0008006" key="3">
    <source>
        <dbReference type="Google" id="ProtNLM"/>
    </source>
</evidence>
<protein>
    <recommendedName>
        <fullName evidence="3">Peptidase M41 domain-containing protein</fullName>
    </recommendedName>
</protein>
<dbReference type="PATRIC" id="fig|1703774.3.peg.2064"/>
<proteinExistence type="predicted"/>
<dbReference type="GO" id="GO:0004222">
    <property type="term" value="F:metalloendopeptidase activity"/>
    <property type="evidence" value="ECO:0007669"/>
    <property type="project" value="InterPro"/>
</dbReference>
<dbReference type="InterPro" id="IPR037219">
    <property type="entry name" value="Peptidase_M41-like"/>
</dbReference>
<dbReference type="Proteomes" id="UP000051717">
    <property type="component" value="Unassembled WGS sequence"/>
</dbReference>
<organism evidence="1 2">
    <name type="scientific">candidate division TA06 bacterium SM23_40</name>
    <dbReference type="NCBI Taxonomy" id="1703774"/>
    <lineage>
        <taxon>Bacteria</taxon>
        <taxon>Bacteria division TA06</taxon>
    </lineage>
</organism>
<dbReference type="GO" id="GO:0006508">
    <property type="term" value="P:proteolysis"/>
    <property type="evidence" value="ECO:0007669"/>
    <property type="project" value="InterPro"/>
</dbReference>
<evidence type="ECO:0000313" key="2">
    <source>
        <dbReference type="Proteomes" id="UP000051717"/>
    </source>
</evidence>
<dbReference type="EMBL" id="LJUI01000037">
    <property type="protein sequence ID" value="KPK69403.1"/>
    <property type="molecule type" value="Genomic_DNA"/>
</dbReference>
<sequence length="180" mass="20881">MKRKKKLEIAYHEAGHAVACYRLRVAFNYVTVEPTEDAWGHIMHPCNYLGKVSEYDDDRRGRWKIEKNILVLLAGGAAEALVSGREDWNESGSSDYEVALALSELIEPTCTDVHGKYLDYMIARARAFVRRRVVHCPIEHLALELMERRRIGSRTARRIIRRSLENDSLTEWLKKREGRL</sequence>
<evidence type="ECO:0000313" key="1">
    <source>
        <dbReference type="EMBL" id="KPK69403.1"/>
    </source>
</evidence>
<dbReference type="GO" id="GO:0004176">
    <property type="term" value="F:ATP-dependent peptidase activity"/>
    <property type="evidence" value="ECO:0007669"/>
    <property type="project" value="InterPro"/>
</dbReference>
<comment type="caution">
    <text evidence="1">The sequence shown here is derived from an EMBL/GenBank/DDBJ whole genome shotgun (WGS) entry which is preliminary data.</text>
</comment>
<gene>
    <name evidence="1" type="ORF">AMJ82_05710</name>
</gene>
<dbReference type="Gene3D" id="1.20.58.760">
    <property type="entry name" value="Peptidase M41"/>
    <property type="match status" value="1"/>
</dbReference>
<reference evidence="1 2" key="1">
    <citation type="journal article" date="2015" name="Microbiome">
        <title>Genomic resolution of linkages in carbon, nitrogen, and sulfur cycling among widespread estuary sediment bacteria.</title>
        <authorList>
            <person name="Baker B.J."/>
            <person name="Lazar C.S."/>
            <person name="Teske A.P."/>
            <person name="Dick G.J."/>
        </authorList>
    </citation>
    <scope>NUCLEOTIDE SEQUENCE [LARGE SCALE GENOMIC DNA]</scope>
    <source>
        <strain evidence="1">SM23_40</strain>
    </source>
</reference>
<dbReference type="SUPFAM" id="SSF140990">
    <property type="entry name" value="FtsH protease domain-like"/>
    <property type="match status" value="1"/>
</dbReference>
<accession>A0A0S8GBC4</accession>
<name>A0A0S8GBC4_UNCT6</name>
<dbReference type="AlphaFoldDB" id="A0A0S8GBC4"/>